<feature type="non-terminal residue" evidence="2">
    <location>
        <position position="1"/>
    </location>
</feature>
<protein>
    <submittedName>
        <fullName evidence="2">15212_t:CDS:1</fullName>
    </submittedName>
</protein>
<proteinExistence type="predicted"/>
<dbReference type="PANTHER" id="PTHR24410">
    <property type="entry name" value="HL07962P-RELATED"/>
    <property type="match status" value="1"/>
</dbReference>
<dbReference type="SMART" id="SM00225">
    <property type="entry name" value="BTB"/>
    <property type="match status" value="1"/>
</dbReference>
<dbReference type="CDD" id="cd18186">
    <property type="entry name" value="BTB_POZ_ZBTB_KLHL-like"/>
    <property type="match status" value="1"/>
</dbReference>
<reference evidence="2" key="1">
    <citation type="submission" date="2022-08" db="EMBL/GenBank/DDBJ databases">
        <authorList>
            <person name="Kallberg Y."/>
            <person name="Tangrot J."/>
            <person name="Rosling A."/>
        </authorList>
    </citation>
    <scope>NUCLEOTIDE SEQUENCE</scope>
    <source>
        <strain evidence="2">Wild A</strain>
    </source>
</reference>
<evidence type="ECO:0000259" key="1">
    <source>
        <dbReference type="PROSITE" id="PS50097"/>
    </source>
</evidence>
<dbReference type="SUPFAM" id="SSF54695">
    <property type="entry name" value="POZ domain"/>
    <property type="match status" value="1"/>
</dbReference>
<organism evidence="2 3">
    <name type="scientific">Funneliformis geosporum</name>
    <dbReference type="NCBI Taxonomy" id="1117311"/>
    <lineage>
        <taxon>Eukaryota</taxon>
        <taxon>Fungi</taxon>
        <taxon>Fungi incertae sedis</taxon>
        <taxon>Mucoromycota</taxon>
        <taxon>Glomeromycotina</taxon>
        <taxon>Glomeromycetes</taxon>
        <taxon>Glomerales</taxon>
        <taxon>Glomeraceae</taxon>
        <taxon>Funneliformis</taxon>
    </lineage>
</organism>
<gene>
    <name evidence="2" type="ORF">FWILDA_LOCUS6786</name>
</gene>
<dbReference type="InterPro" id="IPR000210">
    <property type="entry name" value="BTB/POZ_dom"/>
</dbReference>
<accession>A0A9W4WVB4</accession>
<dbReference type="Pfam" id="PF00651">
    <property type="entry name" value="BTB"/>
    <property type="match status" value="1"/>
</dbReference>
<feature type="domain" description="BTB" evidence="1">
    <location>
        <begin position="98"/>
        <end position="171"/>
    </location>
</feature>
<keyword evidence="3" id="KW-1185">Reference proteome</keyword>
<dbReference type="PROSITE" id="PS50097">
    <property type="entry name" value="BTB"/>
    <property type="match status" value="1"/>
</dbReference>
<dbReference type="PANTHER" id="PTHR24410:SF23">
    <property type="entry name" value="BTB DOMAIN-CONTAINING PROTEIN-RELATED"/>
    <property type="match status" value="1"/>
</dbReference>
<evidence type="ECO:0000313" key="3">
    <source>
        <dbReference type="Proteomes" id="UP001153678"/>
    </source>
</evidence>
<dbReference type="OrthoDB" id="2389919at2759"/>
<dbReference type="Gene3D" id="3.30.710.10">
    <property type="entry name" value="Potassium Channel Kv1.1, Chain A"/>
    <property type="match status" value="1"/>
</dbReference>
<comment type="caution">
    <text evidence="2">The sequence shown here is derived from an EMBL/GenBank/DDBJ whole genome shotgun (WGS) entry which is preliminary data.</text>
</comment>
<dbReference type="AlphaFoldDB" id="A0A9W4WVB4"/>
<name>A0A9W4WVB4_9GLOM</name>
<sequence>HFKIIGDTFSSSILPDDDSTNCRRYRHTSQISSVSTASSDFSTLTINTLNSTISSSSSTLYNYLFDTDADDLAFEKLIQFDPNNNNANNPPSPNNTNFDVIISVGEGTSVKRFRSHSIILCKKSSYFRTAFSNHWAKKQDDMYLFDKPNLSSKVFTAILRYFYFGSIKLEKLDILTILDLLKASDELILQDFTHEIQSYFIHLNSDWLKTKIVPILQCSYSNPTAFSKLLLHTLTIIKKDPTCLLIQNDLHLFTEKIMDNVLSECYNGLEDWAIWQCILQWAIGQEKIYEFSHDIKKWHQYEFNTLHELILDLVEKYVRFNHISRNYFLDKVLPYLNYLTKDIGNVGEETVRYYLSHNQRNNTTHQKSTQHNKTYTNFHTSTNIILEDSALMNHLQALKITDWIQEGIYVVPNVIANTTNVPSKLKKCNLHCFTFPFFNKKNKQQQQGSGLISTALSISTHILTTTASKTPTKVQLDQHNQQQRQPINLASMTTPAAYQFNLLFRMTRDGASAHHDRCINQGPALVVAKIKLPSSGSTLGGYILVGGYNPVGFNYFSNPNSENNSNISLQQMFIFTFGDGKTFEKCDVIRMMIRDDKNNKDCTKIAKDCSKNFKGTPLTLSMKKTKKELFYSRVNNNRSSESVNDYNRFDNGTNGLYFSDDLIINFQEKSVKFNGGHNFGLIESDIVECEIFQIKELCY</sequence>
<dbReference type="EMBL" id="CAMKVN010001264">
    <property type="protein sequence ID" value="CAI2174825.1"/>
    <property type="molecule type" value="Genomic_DNA"/>
</dbReference>
<dbReference type="InterPro" id="IPR051481">
    <property type="entry name" value="BTB-POZ/Galectin-3-binding"/>
</dbReference>
<dbReference type="Proteomes" id="UP001153678">
    <property type="component" value="Unassembled WGS sequence"/>
</dbReference>
<dbReference type="InterPro" id="IPR011333">
    <property type="entry name" value="SKP1/BTB/POZ_sf"/>
</dbReference>
<evidence type="ECO:0000313" key="2">
    <source>
        <dbReference type="EMBL" id="CAI2174825.1"/>
    </source>
</evidence>